<dbReference type="OrthoDB" id="1430560at2"/>
<evidence type="ECO:0000313" key="2">
    <source>
        <dbReference type="EMBL" id="PVY39711.1"/>
    </source>
</evidence>
<dbReference type="AlphaFoldDB" id="A0A2U1ATM2"/>
<evidence type="ECO:0000256" key="1">
    <source>
        <dbReference type="SAM" id="SignalP"/>
    </source>
</evidence>
<reference evidence="2 3" key="1">
    <citation type="submission" date="2018-04" db="EMBL/GenBank/DDBJ databases">
        <title>Genomic Encyclopedia of Type Strains, Phase IV (KMG-IV): sequencing the most valuable type-strain genomes for metagenomic binning, comparative biology and taxonomic classification.</title>
        <authorList>
            <person name="Goeker M."/>
        </authorList>
    </citation>
    <scope>NUCLEOTIDE SEQUENCE [LARGE SCALE GENOMIC DNA]</scope>
    <source>
        <strain evidence="2 3">DSM 100231</strain>
    </source>
</reference>
<dbReference type="RefSeq" id="WP_116544229.1">
    <property type="nucleotide sequence ID" value="NZ_QEKI01000010.1"/>
</dbReference>
<sequence>MKRFINFALLLGIVAGFFALPSCSTEDELDAITLSATDSAEANSKMRPLKGNFELYHQVVSGLGTPIQEIRIQGFGQLSHLGKTSFINESILVITPTPPFISTGTSVITAANGDQVFTSFRSVHTPQPDRSTYVVITHTITGGTGRFSDASGGFTAVTYAIPGVVPGILTITGEIAY</sequence>
<dbReference type="Proteomes" id="UP000245466">
    <property type="component" value="Unassembled WGS sequence"/>
</dbReference>
<dbReference type="EMBL" id="QEKI01000010">
    <property type="protein sequence ID" value="PVY39711.1"/>
    <property type="molecule type" value="Genomic_DNA"/>
</dbReference>
<comment type="caution">
    <text evidence="2">The sequence shown here is derived from an EMBL/GenBank/DDBJ whole genome shotgun (WGS) entry which is preliminary data.</text>
</comment>
<gene>
    <name evidence="2" type="ORF">C8E01_110100</name>
</gene>
<name>A0A2U1ATM2_9BACT</name>
<protein>
    <recommendedName>
        <fullName evidence="4">Lipoprotein</fullName>
    </recommendedName>
</protein>
<feature type="signal peptide" evidence="1">
    <location>
        <begin position="1"/>
        <end position="24"/>
    </location>
</feature>
<keyword evidence="3" id="KW-1185">Reference proteome</keyword>
<proteinExistence type="predicted"/>
<feature type="chain" id="PRO_5015755539" description="Lipoprotein" evidence="1">
    <location>
        <begin position="25"/>
        <end position="177"/>
    </location>
</feature>
<keyword evidence="1" id="KW-0732">Signal</keyword>
<accession>A0A2U1ATM2</accession>
<organism evidence="2 3">
    <name type="scientific">Pontibacter virosus</name>
    <dbReference type="NCBI Taxonomy" id="1765052"/>
    <lineage>
        <taxon>Bacteria</taxon>
        <taxon>Pseudomonadati</taxon>
        <taxon>Bacteroidota</taxon>
        <taxon>Cytophagia</taxon>
        <taxon>Cytophagales</taxon>
        <taxon>Hymenobacteraceae</taxon>
        <taxon>Pontibacter</taxon>
    </lineage>
</organism>
<evidence type="ECO:0008006" key="4">
    <source>
        <dbReference type="Google" id="ProtNLM"/>
    </source>
</evidence>
<evidence type="ECO:0000313" key="3">
    <source>
        <dbReference type="Proteomes" id="UP000245466"/>
    </source>
</evidence>